<dbReference type="SUPFAM" id="SSF57667">
    <property type="entry name" value="beta-beta-alpha zinc fingers"/>
    <property type="match status" value="1"/>
</dbReference>
<dbReference type="PROSITE" id="PS50157">
    <property type="entry name" value="ZINC_FINGER_C2H2_2"/>
    <property type="match status" value="1"/>
</dbReference>
<feature type="region of interest" description="Disordered" evidence="2">
    <location>
        <begin position="274"/>
        <end position="307"/>
    </location>
</feature>
<reference evidence="4 5" key="1">
    <citation type="submission" date="2019-03" db="EMBL/GenBank/DDBJ databases">
        <title>Nematode-trapping fungi genome.</title>
        <authorList>
            <person name="Vidal-Diez De Ulzurrun G."/>
        </authorList>
    </citation>
    <scope>NUCLEOTIDE SEQUENCE [LARGE SCALE GENOMIC DNA]</scope>
    <source>
        <strain evidence="4 5">TWF154</strain>
    </source>
</reference>
<evidence type="ECO:0000313" key="4">
    <source>
        <dbReference type="EMBL" id="TGJ65841.1"/>
    </source>
</evidence>
<comment type="caution">
    <text evidence="4">The sequence shown here is derived from an EMBL/GenBank/DDBJ whole genome shotgun (WGS) entry which is preliminary data.</text>
</comment>
<feature type="compositionally biased region" description="Polar residues" evidence="2">
    <location>
        <begin position="209"/>
        <end position="221"/>
    </location>
</feature>
<dbReference type="PROSITE" id="PS00028">
    <property type="entry name" value="ZINC_FINGER_C2H2_1"/>
    <property type="match status" value="1"/>
</dbReference>
<dbReference type="GO" id="GO:0008270">
    <property type="term" value="F:zinc ion binding"/>
    <property type="evidence" value="ECO:0007669"/>
    <property type="project" value="UniProtKB-KW"/>
</dbReference>
<proteinExistence type="predicted"/>
<dbReference type="Pfam" id="PF13912">
    <property type="entry name" value="zf-C2H2_6"/>
    <property type="match status" value="1"/>
</dbReference>
<evidence type="ECO:0000259" key="3">
    <source>
        <dbReference type="PROSITE" id="PS50157"/>
    </source>
</evidence>
<dbReference type="EMBL" id="SOZJ01000006">
    <property type="protein sequence ID" value="TGJ65841.1"/>
    <property type="molecule type" value="Genomic_DNA"/>
</dbReference>
<keyword evidence="1" id="KW-0479">Metal-binding</keyword>
<sequence>MDIMDENFHRLGLHPNMGTKPIHSNLKALLHVRASINSRIRYLSISYKCYSSRVSPASLSLTLPADINSFFNSALDSAINIVDQPQSAVNQPSSQLDLAFPVDSDSPDFFTIFMATIRDPDSQDSPQITPAGSQAGPPNPSGPAPPKRRKRVSPKIHGCPVCGLRFPSLRLLGNHMKDAHNLKAFKCDHCDTRVTRYDNLESHKRTCKRQSPNSSVATPETNRGKKGKGPRVSMRSINVRPEPIRSLPKISLHDSPIGVDLVAPSSRKIEGTALQVQPHISQSSNPSDGIRLGGSTNSPTVTSDSQQLEISKLKSQLDKAKWEASHWKENFLLLKYGNNGGPH</sequence>
<feature type="region of interest" description="Disordered" evidence="2">
    <location>
        <begin position="121"/>
        <end position="154"/>
    </location>
</feature>
<feature type="region of interest" description="Disordered" evidence="2">
    <location>
        <begin position="200"/>
        <end position="236"/>
    </location>
</feature>
<dbReference type="InterPro" id="IPR036236">
    <property type="entry name" value="Znf_C2H2_sf"/>
</dbReference>
<keyword evidence="1" id="KW-0863">Zinc-finger</keyword>
<feature type="compositionally biased region" description="Polar residues" evidence="2">
    <location>
        <begin position="294"/>
        <end position="307"/>
    </location>
</feature>
<gene>
    <name evidence="4" type="ORF">EYR41_009784</name>
</gene>
<evidence type="ECO:0000313" key="5">
    <source>
        <dbReference type="Proteomes" id="UP000297595"/>
    </source>
</evidence>
<dbReference type="AlphaFoldDB" id="A0A8H2DW41"/>
<feature type="compositionally biased region" description="Polar residues" evidence="2">
    <location>
        <begin position="274"/>
        <end position="287"/>
    </location>
</feature>
<evidence type="ECO:0000256" key="2">
    <source>
        <dbReference type="SAM" id="MobiDB-lite"/>
    </source>
</evidence>
<feature type="domain" description="C2H2-type" evidence="3">
    <location>
        <begin position="185"/>
        <end position="212"/>
    </location>
</feature>
<dbReference type="Gene3D" id="3.30.160.60">
    <property type="entry name" value="Classic Zinc Finger"/>
    <property type="match status" value="1"/>
</dbReference>
<name>A0A8H2DW41_ORBOL</name>
<dbReference type="Proteomes" id="UP000297595">
    <property type="component" value="Unassembled WGS sequence"/>
</dbReference>
<dbReference type="SMART" id="SM00355">
    <property type="entry name" value="ZnF_C2H2"/>
    <property type="match status" value="2"/>
</dbReference>
<organism evidence="4 5">
    <name type="scientific">Orbilia oligospora</name>
    <name type="common">Nematode-trapping fungus</name>
    <name type="synonym">Arthrobotrys oligospora</name>
    <dbReference type="NCBI Taxonomy" id="2813651"/>
    <lineage>
        <taxon>Eukaryota</taxon>
        <taxon>Fungi</taxon>
        <taxon>Dikarya</taxon>
        <taxon>Ascomycota</taxon>
        <taxon>Pezizomycotina</taxon>
        <taxon>Orbiliomycetes</taxon>
        <taxon>Orbiliales</taxon>
        <taxon>Orbiliaceae</taxon>
        <taxon>Orbilia</taxon>
    </lineage>
</organism>
<dbReference type="InterPro" id="IPR013087">
    <property type="entry name" value="Znf_C2H2_type"/>
</dbReference>
<protein>
    <recommendedName>
        <fullName evidence="3">C2H2-type domain-containing protein</fullName>
    </recommendedName>
</protein>
<keyword evidence="1" id="KW-0862">Zinc</keyword>
<evidence type="ECO:0000256" key="1">
    <source>
        <dbReference type="PROSITE-ProRule" id="PRU00042"/>
    </source>
</evidence>
<dbReference type="Pfam" id="PF00096">
    <property type="entry name" value="zf-C2H2"/>
    <property type="match status" value="1"/>
</dbReference>
<accession>A0A8H2DW41</accession>